<evidence type="ECO:0000313" key="1">
    <source>
        <dbReference type="EMBL" id="MFC1800203.1"/>
    </source>
</evidence>
<keyword evidence="2" id="KW-1185">Reference proteome</keyword>
<proteinExistence type="predicted"/>
<evidence type="ECO:0000313" key="2">
    <source>
        <dbReference type="Proteomes" id="UP001594288"/>
    </source>
</evidence>
<name>A0ABV6YQ86_UNCEI</name>
<protein>
    <submittedName>
        <fullName evidence="1">Uncharacterized protein</fullName>
    </submittedName>
</protein>
<reference evidence="1 2" key="1">
    <citation type="submission" date="2024-09" db="EMBL/GenBank/DDBJ databases">
        <authorList>
            <person name="D'Angelo T."/>
        </authorList>
    </citation>
    <scope>NUCLEOTIDE SEQUENCE [LARGE SCALE GENOMIC DNA]</scope>
    <source>
        <strain evidence="1">SAG AM-311-F02</strain>
    </source>
</reference>
<accession>A0ABV6YQ86</accession>
<dbReference type="Proteomes" id="UP001594288">
    <property type="component" value="Unassembled WGS sequence"/>
</dbReference>
<organism evidence="1 2">
    <name type="scientific">Eiseniibacteriota bacterium</name>
    <dbReference type="NCBI Taxonomy" id="2212470"/>
    <lineage>
        <taxon>Bacteria</taxon>
        <taxon>Candidatus Eiseniibacteriota</taxon>
    </lineage>
</organism>
<sequence length="264" mass="29128">HLEKRAYQMKEDFGSEPLYDGTLQYYYYIPCPTYSWFWAFHGWIPGDILGACFRIGDASTGGWPELDPGNCHTLEAIRMLDFAGYGTIYPGLFTVEFDVYCSGTSQSPFLHLWNSGPIETIHGWNYILVDPPVSICPCCESGLMNPSIGVIMTMVGEFAGYPDVGFDNISTPLESGCEMHDIGYMPALYPRANCGGAEPAVHSGYVGTSPFEFWPPIGFVDGRDVTPDCTEFGFVEWAMTVYIGCSGPSSAESSTWGSIKAMYR</sequence>
<gene>
    <name evidence="1" type="ORF">ACFL2Z_04775</name>
</gene>
<comment type="caution">
    <text evidence="1">The sequence shown here is derived from an EMBL/GenBank/DDBJ whole genome shotgun (WGS) entry which is preliminary data.</text>
</comment>
<feature type="non-terminal residue" evidence="1">
    <location>
        <position position="1"/>
    </location>
</feature>
<dbReference type="EMBL" id="JBHPEI010000085">
    <property type="protein sequence ID" value="MFC1800203.1"/>
    <property type="molecule type" value="Genomic_DNA"/>
</dbReference>